<feature type="chain" id="PRO_5022873154" evidence="6">
    <location>
        <begin position="27"/>
        <end position="349"/>
    </location>
</feature>
<dbReference type="EMBL" id="VDFV01000087">
    <property type="protein sequence ID" value="TNC60051.1"/>
    <property type="molecule type" value="Genomic_DNA"/>
</dbReference>
<evidence type="ECO:0000256" key="1">
    <source>
        <dbReference type="ARBA" id="ARBA00004418"/>
    </source>
</evidence>
<protein>
    <submittedName>
        <fullName evidence="7">DctP family TRAP transporter solute-binding subunit</fullName>
    </submittedName>
</protein>
<comment type="subcellular location">
    <subcellularLocation>
        <location evidence="1">Periplasm</location>
    </subcellularLocation>
</comment>
<dbReference type="NCBIfam" id="TIGR00787">
    <property type="entry name" value="dctP"/>
    <property type="match status" value="1"/>
</dbReference>
<name>A0A5C4N6F1_9RHOB</name>
<dbReference type="GO" id="GO:0030288">
    <property type="term" value="C:outer membrane-bounded periplasmic space"/>
    <property type="evidence" value="ECO:0007669"/>
    <property type="project" value="InterPro"/>
</dbReference>
<dbReference type="OrthoDB" id="8673861at2"/>
<dbReference type="NCBIfam" id="NF037995">
    <property type="entry name" value="TRAP_S1"/>
    <property type="match status" value="1"/>
</dbReference>
<dbReference type="PANTHER" id="PTHR33376">
    <property type="match status" value="1"/>
</dbReference>
<accession>A0A5C4N6F1</accession>
<evidence type="ECO:0000256" key="6">
    <source>
        <dbReference type="SAM" id="SignalP"/>
    </source>
</evidence>
<dbReference type="InterPro" id="IPR038404">
    <property type="entry name" value="TRAP_DctP_sf"/>
</dbReference>
<gene>
    <name evidence="7" type="ORF">FHG71_22350</name>
</gene>
<comment type="caution">
    <text evidence="7">The sequence shown here is derived from an EMBL/GenBank/DDBJ whole genome shotgun (WGS) entry which is preliminary data.</text>
</comment>
<evidence type="ECO:0000313" key="8">
    <source>
        <dbReference type="Proteomes" id="UP000305709"/>
    </source>
</evidence>
<evidence type="ECO:0000256" key="4">
    <source>
        <dbReference type="ARBA" id="ARBA00022729"/>
    </source>
</evidence>
<dbReference type="Proteomes" id="UP000305709">
    <property type="component" value="Unassembled WGS sequence"/>
</dbReference>
<reference evidence="7 8" key="1">
    <citation type="submission" date="2019-06" db="EMBL/GenBank/DDBJ databases">
        <authorList>
            <person name="Jiang L."/>
        </authorList>
    </citation>
    <scope>NUCLEOTIDE SEQUENCE [LARGE SCALE GENOMIC DNA]</scope>
    <source>
        <strain evidence="7 8">YIM 48858</strain>
    </source>
</reference>
<dbReference type="InterPro" id="IPR004682">
    <property type="entry name" value="TRAP_DctP"/>
</dbReference>
<dbReference type="PANTHER" id="PTHR33376:SF4">
    <property type="entry name" value="SIALIC ACID-BINDING PERIPLASMIC PROTEIN SIAP"/>
    <property type="match status" value="1"/>
</dbReference>
<feature type="signal peptide" evidence="6">
    <location>
        <begin position="1"/>
        <end position="26"/>
    </location>
</feature>
<proteinExistence type="inferred from homology"/>
<evidence type="ECO:0000256" key="2">
    <source>
        <dbReference type="ARBA" id="ARBA00009023"/>
    </source>
</evidence>
<evidence type="ECO:0000256" key="5">
    <source>
        <dbReference type="ARBA" id="ARBA00022764"/>
    </source>
</evidence>
<evidence type="ECO:0000313" key="7">
    <source>
        <dbReference type="EMBL" id="TNC60051.1"/>
    </source>
</evidence>
<evidence type="ECO:0000256" key="3">
    <source>
        <dbReference type="ARBA" id="ARBA00022448"/>
    </source>
</evidence>
<sequence>MTFSVRTPVRLASAALLGLLASTSIAAAQQEIKFAFEMFEGDNPEFNAATAFKEYVENKSNGELTVRLFPGNQMGSVRETTEMVQQGTLEMTLPSDGAFAGFYPPIQAWSMPYLFSSAPVAWQVMNGEFGQWMLNDIHEKTGMRALAFSQNGFRSFLNNERQIITPADMEGMRIRTMESPVYMEMVEALGASATPIAGSEAVMALQQGVVDGLESPPPVHLSGGAADVADYMTLNEHVFGLHIVIVNDAWFSALTPAHQQIVTDGARLLANIENVEKTTGDWEATRVIAEEKGVEVHVSTPEEKQAFRDAVYDPVRSFLASEVGEDVLQRIETSVAEAEQSLYGTPAAE</sequence>
<keyword evidence="8" id="KW-1185">Reference proteome</keyword>
<keyword evidence="3" id="KW-0813">Transport</keyword>
<organism evidence="7 8">
    <name type="scientific">Rubellimicrobium roseum</name>
    <dbReference type="NCBI Taxonomy" id="687525"/>
    <lineage>
        <taxon>Bacteria</taxon>
        <taxon>Pseudomonadati</taxon>
        <taxon>Pseudomonadota</taxon>
        <taxon>Alphaproteobacteria</taxon>
        <taxon>Rhodobacterales</taxon>
        <taxon>Roseobacteraceae</taxon>
        <taxon>Rubellimicrobium</taxon>
    </lineage>
</organism>
<keyword evidence="5" id="KW-0574">Periplasm</keyword>
<dbReference type="Pfam" id="PF03480">
    <property type="entry name" value="DctP"/>
    <property type="match status" value="1"/>
</dbReference>
<dbReference type="Gene3D" id="3.40.190.170">
    <property type="entry name" value="Bacterial extracellular solute-binding protein, family 7"/>
    <property type="match status" value="1"/>
</dbReference>
<keyword evidence="4 6" id="KW-0732">Signal</keyword>
<dbReference type="GO" id="GO:0055085">
    <property type="term" value="P:transmembrane transport"/>
    <property type="evidence" value="ECO:0007669"/>
    <property type="project" value="InterPro"/>
</dbReference>
<dbReference type="AlphaFoldDB" id="A0A5C4N6F1"/>
<dbReference type="RefSeq" id="WP_139083944.1">
    <property type="nucleotide sequence ID" value="NZ_VDFV01000087.1"/>
</dbReference>
<dbReference type="InterPro" id="IPR018389">
    <property type="entry name" value="DctP_fam"/>
</dbReference>
<dbReference type="PIRSF" id="PIRSF006470">
    <property type="entry name" value="DctB"/>
    <property type="match status" value="1"/>
</dbReference>
<comment type="similarity">
    <text evidence="2">Belongs to the bacterial solute-binding protein 7 family.</text>
</comment>